<dbReference type="KEGG" id="gau:GAU_1586"/>
<dbReference type="PANTHER" id="PTHR35089">
    <property type="entry name" value="CHAPERONE PROTEIN SKP"/>
    <property type="match status" value="1"/>
</dbReference>
<organism evidence="5 6">
    <name type="scientific">Gemmatimonas aurantiaca (strain DSM 14586 / JCM 11422 / NBRC 100505 / T-27)</name>
    <dbReference type="NCBI Taxonomy" id="379066"/>
    <lineage>
        <taxon>Bacteria</taxon>
        <taxon>Pseudomonadati</taxon>
        <taxon>Gemmatimonadota</taxon>
        <taxon>Gemmatimonadia</taxon>
        <taxon>Gemmatimonadales</taxon>
        <taxon>Gemmatimonadaceae</taxon>
        <taxon>Gemmatimonas</taxon>
    </lineage>
</organism>
<protein>
    <submittedName>
        <fullName evidence="5">Outer membrane chaperone Skp (OmpH) family protein</fullName>
    </submittedName>
</protein>
<dbReference type="GO" id="GO:0050821">
    <property type="term" value="P:protein stabilization"/>
    <property type="evidence" value="ECO:0007669"/>
    <property type="project" value="TreeGrafter"/>
</dbReference>
<dbReference type="Proteomes" id="UP000002209">
    <property type="component" value="Chromosome"/>
</dbReference>
<comment type="similarity">
    <text evidence="1">Belongs to the Skp family.</text>
</comment>
<dbReference type="GO" id="GO:0051082">
    <property type="term" value="F:unfolded protein binding"/>
    <property type="evidence" value="ECO:0007669"/>
    <property type="project" value="InterPro"/>
</dbReference>
<dbReference type="RefSeq" id="WP_012683075.1">
    <property type="nucleotide sequence ID" value="NC_012489.1"/>
</dbReference>
<evidence type="ECO:0000256" key="4">
    <source>
        <dbReference type="SAM" id="SignalP"/>
    </source>
</evidence>
<feature type="signal peptide" evidence="4">
    <location>
        <begin position="1"/>
        <end position="22"/>
    </location>
</feature>
<dbReference type="PANTHER" id="PTHR35089:SF1">
    <property type="entry name" value="CHAPERONE PROTEIN SKP"/>
    <property type="match status" value="1"/>
</dbReference>
<evidence type="ECO:0000313" key="5">
    <source>
        <dbReference type="EMBL" id="BAH38628.1"/>
    </source>
</evidence>
<dbReference type="EMBL" id="AP009153">
    <property type="protein sequence ID" value="BAH38628.1"/>
    <property type="molecule type" value="Genomic_DNA"/>
</dbReference>
<dbReference type="InterPro" id="IPR024930">
    <property type="entry name" value="Skp_dom_sf"/>
</dbReference>
<evidence type="ECO:0000256" key="2">
    <source>
        <dbReference type="ARBA" id="ARBA00022729"/>
    </source>
</evidence>
<dbReference type="HOGENOM" id="CLU_1335919_0_0_0"/>
<proteinExistence type="inferred from homology"/>
<evidence type="ECO:0000256" key="3">
    <source>
        <dbReference type="SAM" id="MobiDB-lite"/>
    </source>
</evidence>
<dbReference type="eggNOG" id="COG2825">
    <property type="taxonomic scope" value="Bacteria"/>
</dbReference>
<dbReference type="STRING" id="379066.GAU_1586"/>
<gene>
    <name evidence="5" type="ordered locus">GAU_1586</name>
</gene>
<keyword evidence="6" id="KW-1185">Reference proteome</keyword>
<keyword evidence="2 4" id="KW-0732">Signal</keyword>
<dbReference type="Gene3D" id="3.30.910.20">
    <property type="entry name" value="Skp domain"/>
    <property type="match status" value="1"/>
</dbReference>
<accession>C1A8R8</accession>
<dbReference type="SMART" id="SM00935">
    <property type="entry name" value="OmpH"/>
    <property type="match status" value="1"/>
</dbReference>
<dbReference type="AlphaFoldDB" id="C1A8R8"/>
<feature type="region of interest" description="Disordered" evidence="3">
    <location>
        <begin position="175"/>
        <end position="205"/>
    </location>
</feature>
<name>C1A8R8_GEMAT</name>
<evidence type="ECO:0000313" key="6">
    <source>
        <dbReference type="Proteomes" id="UP000002209"/>
    </source>
</evidence>
<dbReference type="SUPFAM" id="SSF111384">
    <property type="entry name" value="OmpH-like"/>
    <property type="match status" value="1"/>
</dbReference>
<evidence type="ECO:0000256" key="1">
    <source>
        <dbReference type="ARBA" id="ARBA00009091"/>
    </source>
</evidence>
<sequence>MRLRTVLATCAFVAAAPSVASAQAAQKIAYVNSSMLMQSAPGRQEAEALFQKEMGPVEAQMKKLQDSVTAMNEAYAKEEPTLSATAKEARLKTLRERETAIQIQADKIREQAQDRQEALMAPIMESLRKALDDVRMEGGYAFIFDVAVQMSYIVSADKNLDVTDRVLAKLRLSAPKASAAPAAKPPAVGPASTPAGVTTKKPPTE</sequence>
<reference evidence="6" key="1">
    <citation type="submission" date="2006-03" db="EMBL/GenBank/DDBJ databases">
        <title>Complete genome sequence of Gemmatimonas aurantiaca T-27 that represents a novel phylum Gemmatimonadetes.</title>
        <authorList>
            <person name="Takasaki K."/>
            <person name="Ichikawa N."/>
            <person name="Miura H."/>
            <person name="Matsushita S."/>
            <person name="Watanabe Y."/>
            <person name="Oguchi A."/>
            <person name="Ankai A."/>
            <person name="Yashiro I."/>
            <person name="Takahashi M."/>
            <person name="Terui Y."/>
            <person name="Fukui S."/>
            <person name="Yokoyama H."/>
            <person name="Tanikawa S."/>
            <person name="Hanada S."/>
            <person name="Kamagata Y."/>
            <person name="Fujita N."/>
        </authorList>
    </citation>
    <scope>NUCLEOTIDE SEQUENCE [LARGE SCALE GENOMIC DNA]</scope>
    <source>
        <strain evidence="6">T-27 / DSM 14586 / JCM 11422 / NBRC 100505</strain>
    </source>
</reference>
<dbReference type="Pfam" id="PF03938">
    <property type="entry name" value="OmpH"/>
    <property type="match status" value="1"/>
</dbReference>
<dbReference type="GO" id="GO:0005829">
    <property type="term" value="C:cytosol"/>
    <property type="evidence" value="ECO:0007669"/>
    <property type="project" value="TreeGrafter"/>
</dbReference>
<feature type="chain" id="PRO_5002906619" evidence="4">
    <location>
        <begin position="23"/>
        <end position="205"/>
    </location>
</feature>
<dbReference type="InterPro" id="IPR005632">
    <property type="entry name" value="Chaperone_Skp"/>
</dbReference>